<dbReference type="Proteomes" id="UP000032142">
    <property type="component" value="Unassembled WGS sequence"/>
</dbReference>
<dbReference type="EMBL" id="JRRC01282626">
    <property type="protein sequence ID" value="KHG02637.1"/>
    <property type="molecule type" value="Genomic_DNA"/>
</dbReference>
<reference evidence="2" key="1">
    <citation type="submission" date="2014-09" db="EMBL/GenBank/DDBJ databases">
        <authorList>
            <person name="Mudge J."/>
            <person name="Ramaraj T."/>
            <person name="Lindquist I.E."/>
            <person name="Bharti A.K."/>
            <person name="Sundararajan A."/>
            <person name="Cameron C.T."/>
            <person name="Woodward J.E."/>
            <person name="May G.D."/>
            <person name="Brubaker C."/>
            <person name="Broadhvest J."/>
            <person name="Wilkins T.A."/>
        </authorList>
    </citation>
    <scope>NUCLEOTIDE SEQUENCE</scope>
    <source>
        <strain evidence="2">cv. AKA8401</strain>
    </source>
</reference>
<keyword evidence="2" id="KW-1185">Reference proteome</keyword>
<protein>
    <submittedName>
        <fullName evidence="1">Uncharacterized protein</fullName>
    </submittedName>
</protein>
<evidence type="ECO:0000313" key="1">
    <source>
        <dbReference type="EMBL" id="KHG02637.1"/>
    </source>
</evidence>
<proteinExistence type="predicted"/>
<name>A0A0B0MQI2_GOSAR</name>
<evidence type="ECO:0000313" key="2">
    <source>
        <dbReference type="Proteomes" id="UP000032142"/>
    </source>
</evidence>
<organism evidence="1 2">
    <name type="scientific">Gossypium arboreum</name>
    <name type="common">Tree cotton</name>
    <name type="synonym">Gossypium nanking</name>
    <dbReference type="NCBI Taxonomy" id="29729"/>
    <lineage>
        <taxon>Eukaryota</taxon>
        <taxon>Viridiplantae</taxon>
        <taxon>Streptophyta</taxon>
        <taxon>Embryophyta</taxon>
        <taxon>Tracheophyta</taxon>
        <taxon>Spermatophyta</taxon>
        <taxon>Magnoliopsida</taxon>
        <taxon>eudicotyledons</taxon>
        <taxon>Gunneridae</taxon>
        <taxon>Pentapetalae</taxon>
        <taxon>rosids</taxon>
        <taxon>malvids</taxon>
        <taxon>Malvales</taxon>
        <taxon>Malvaceae</taxon>
        <taxon>Malvoideae</taxon>
        <taxon>Gossypium</taxon>
    </lineage>
</organism>
<comment type="caution">
    <text evidence="1">The sequence shown here is derived from an EMBL/GenBank/DDBJ whole genome shotgun (WGS) entry which is preliminary data.</text>
</comment>
<gene>
    <name evidence="1" type="ORF">F383_23966</name>
</gene>
<sequence>MVYSFALMQ</sequence>
<accession>A0A0B0MQI2</accession>